<evidence type="ECO:0000313" key="1">
    <source>
        <dbReference type="EMBL" id="NML35544.1"/>
    </source>
</evidence>
<keyword evidence="2" id="KW-1185">Reference proteome</keyword>
<gene>
    <name evidence="1" type="ORF">HHL14_32645</name>
</gene>
<dbReference type="SUPFAM" id="SSF48371">
    <property type="entry name" value="ARM repeat"/>
    <property type="match status" value="1"/>
</dbReference>
<dbReference type="InterPro" id="IPR049796">
    <property type="entry name" value="CdiI_Ct-like"/>
</dbReference>
<proteinExistence type="predicted"/>
<dbReference type="InterPro" id="IPR016024">
    <property type="entry name" value="ARM-type_fold"/>
</dbReference>
<organism evidence="1 2">
    <name type="scientific">Paraburkholderia antibiotica</name>
    <dbReference type="NCBI Taxonomy" id="2728839"/>
    <lineage>
        <taxon>Bacteria</taxon>
        <taxon>Pseudomonadati</taxon>
        <taxon>Pseudomonadota</taxon>
        <taxon>Betaproteobacteria</taxon>
        <taxon>Burkholderiales</taxon>
        <taxon>Burkholderiaceae</taxon>
        <taxon>Paraburkholderia</taxon>
    </lineage>
</organism>
<accession>A0A7Y0A2Z9</accession>
<sequence>MSQYSKEELEHRLNSSDKDAVIDALMYLCFNINDPEWIQDKCIEAIEREKDEDIRGLGITCIGHVARMHSQINKDKVMPVLKRLLCDESLSGRAQDALDDIDTFVK</sequence>
<dbReference type="EMBL" id="JABBFZ010000053">
    <property type="protein sequence ID" value="NML35544.1"/>
    <property type="molecule type" value="Genomic_DNA"/>
</dbReference>
<dbReference type="CDD" id="cd20694">
    <property type="entry name" value="CdiI_Ct-like"/>
    <property type="match status" value="1"/>
</dbReference>
<reference evidence="1 2" key="1">
    <citation type="submission" date="2020-04" db="EMBL/GenBank/DDBJ databases">
        <title>Paraburkholderia sp. G-4-1-8 isolated from soil.</title>
        <authorList>
            <person name="Dahal R.H."/>
        </authorList>
    </citation>
    <scope>NUCLEOTIDE SEQUENCE [LARGE SCALE GENOMIC DNA]</scope>
    <source>
        <strain evidence="1 2">G-4-1-8</strain>
    </source>
</reference>
<evidence type="ECO:0008006" key="3">
    <source>
        <dbReference type="Google" id="ProtNLM"/>
    </source>
</evidence>
<dbReference type="Proteomes" id="UP000583127">
    <property type="component" value="Unassembled WGS sequence"/>
</dbReference>
<dbReference type="RefSeq" id="WP_169501716.1">
    <property type="nucleotide sequence ID" value="NZ_JABBFZ010000053.1"/>
</dbReference>
<protein>
    <recommendedName>
        <fullName evidence="3">HEAT repeat domain-containing protein</fullName>
    </recommendedName>
</protein>
<name>A0A7Y0A2Z9_9BURK</name>
<comment type="caution">
    <text evidence="1">The sequence shown here is derived from an EMBL/GenBank/DDBJ whole genome shotgun (WGS) entry which is preliminary data.</text>
</comment>
<dbReference type="AlphaFoldDB" id="A0A7Y0A2Z9"/>
<evidence type="ECO:0000313" key="2">
    <source>
        <dbReference type="Proteomes" id="UP000583127"/>
    </source>
</evidence>